<evidence type="ECO:0000256" key="1">
    <source>
        <dbReference type="PROSITE-ProRule" id="PRU00076"/>
    </source>
</evidence>
<feature type="transmembrane region" description="Helical" evidence="2">
    <location>
        <begin position="254"/>
        <end position="275"/>
    </location>
</feature>
<feature type="transmembrane region" description="Helical" evidence="2">
    <location>
        <begin position="339"/>
        <end position="358"/>
    </location>
</feature>
<evidence type="ECO:0000256" key="2">
    <source>
        <dbReference type="SAM" id="Phobius"/>
    </source>
</evidence>
<feature type="transmembrane region" description="Helical" evidence="2">
    <location>
        <begin position="167"/>
        <end position="190"/>
    </location>
</feature>
<accession>A0A821TM70</accession>
<feature type="disulfide bond" evidence="1">
    <location>
        <begin position="50"/>
        <end position="59"/>
    </location>
</feature>
<keyword evidence="2" id="KW-0472">Membrane</keyword>
<feature type="transmembrane region" description="Helical" evidence="2">
    <location>
        <begin position="197"/>
        <end position="216"/>
    </location>
</feature>
<comment type="caution">
    <text evidence="5">The sequence shown here is derived from an EMBL/GenBank/DDBJ whole genome shotgun (WGS) entry which is preliminary data.</text>
</comment>
<dbReference type="PROSITE" id="PS50026">
    <property type="entry name" value="EGF_3"/>
    <property type="match status" value="1"/>
</dbReference>
<protein>
    <recommendedName>
        <fullName evidence="3">EGF-like domain-containing protein</fullName>
    </recommendedName>
</protein>
<keyword evidence="2" id="KW-0812">Transmembrane</keyword>
<dbReference type="EMBL" id="CAJNYV010005916">
    <property type="protein sequence ID" value="CAF3790192.1"/>
    <property type="molecule type" value="Genomic_DNA"/>
</dbReference>
<name>A0A821TM70_9BILA</name>
<dbReference type="InterPro" id="IPR000742">
    <property type="entry name" value="EGF"/>
</dbReference>
<feature type="transmembrane region" description="Helical" evidence="2">
    <location>
        <begin position="120"/>
        <end position="147"/>
    </location>
</feature>
<sequence length="477" mass="54107">MADDATCFKNITACLNSFDLKLCDVDKDICFNRGYCVTAKSHESISACVCYPCYGGQYCQDEAVSNNLWFLGLPMITTRADAYLKMIIFVLVLTMQIFNSLLCLQTYLCSKIIRETNAGVYLILSSLCSLLFSLLECILSILAIFSVEFPNLCLIQSKHVLPSLGFIWNWLILCIAFEYMLVAWFNYFIFDSRKRSLIVASIIIVLCPLTTVPGIFTVRAASTDLLTDRKVDNLIGCINYTPSGYIINKIITSIHYYGPILLYNLLILIVFIKLLRHRDRFVRGSTNVENIRLILSKHHDFFIPVIVLVFCGVPLIVLNEIMTCEKAMKSPIVNTLLKIFEMIGFIPVSVSFIFHIYLNNVYMYEFRHTSIVGKFFVKLKCKCRLTKPPRTPNVADIQSSACSETSISSVPSSSATASSTISSYGTALHLRLKQTFRPLRFSFRKKPESLQSYPIDDEELLAIEPRDELIYLGITIE</sequence>
<comment type="caution">
    <text evidence="1">Lacks conserved residue(s) required for the propagation of feature annotation.</text>
</comment>
<dbReference type="Proteomes" id="UP000663865">
    <property type="component" value="Unassembled WGS sequence"/>
</dbReference>
<keyword evidence="2" id="KW-1133">Transmembrane helix</keyword>
<keyword evidence="1" id="KW-0245">EGF-like domain</keyword>
<evidence type="ECO:0000259" key="3">
    <source>
        <dbReference type="PROSITE" id="PS50026"/>
    </source>
</evidence>
<dbReference type="Proteomes" id="UP000663838">
    <property type="component" value="Unassembled WGS sequence"/>
</dbReference>
<feature type="transmembrane region" description="Helical" evidence="2">
    <location>
        <begin position="301"/>
        <end position="319"/>
    </location>
</feature>
<evidence type="ECO:0000313" key="4">
    <source>
        <dbReference type="EMBL" id="CAF3790192.1"/>
    </source>
</evidence>
<dbReference type="PROSITE" id="PS00022">
    <property type="entry name" value="EGF_1"/>
    <property type="match status" value="1"/>
</dbReference>
<feature type="domain" description="EGF-like" evidence="3">
    <location>
        <begin position="19"/>
        <end position="60"/>
    </location>
</feature>
<gene>
    <name evidence="4" type="ORF">KIK155_LOCUS31826</name>
    <name evidence="5" type="ORF">TOA249_LOCUS29033</name>
</gene>
<keyword evidence="1" id="KW-1015">Disulfide bond</keyword>
<evidence type="ECO:0000313" key="5">
    <source>
        <dbReference type="EMBL" id="CAF4878054.1"/>
    </source>
</evidence>
<evidence type="ECO:0000313" key="6">
    <source>
        <dbReference type="Proteomes" id="UP000663838"/>
    </source>
</evidence>
<feature type="transmembrane region" description="Helical" evidence="2">
    <location>
        <begin position="82"/>
        <end position="108"/>
    </location>
</feature>
<organism evidence="5 6">
    <name type="scientific">Rotaria socialis</name>
    <dbReference type="NCBI Taxonomy" id="392032"/>
    <lineage>
        <taxon>Eukaryota</taxon>
        <taxon>Metazoa</taxon>
        <taxon>Spiralia</taxon>
        <taxon>Gnathifera</taxon>
        <taxon>Rotifera</taxon>
        <taxon>Eurotatoria</taxon>
        <taxon>Bdelloidea</taxon>
        <taxon>Philodinida</taxon>
        <taxon>Philodinidae</taxon>
        <taxon>Rotaria</taxon>
    </lineage>
</organism>
<dbReference type="EMBL" id="CAJOBS010004275">
    <property type="protein sequence ID" value="CAF4878054.1"/>
    <property type="molecule type" value="Genomic_DNA"/>
</dbReference>
<reference evidence="5" key="1">
    <citation type="submission" date="2021-02" db="EMBL/GenBank/DDBJ databases">
        <authorList>
            <person name="Nowell W R."/>
        </authorList>
    </citation>
    <scope>NUCLEOTIDE SEQUENCE</scope>
</reference>
<proteinExistence type="predicted"/>
<dbReference type="AlphaFoldDB" id="A0A821TM70"/>